<dbReference type="PANTHER" id="PTHR37820:SF1">
    <property type="entry name" value="CELL DIVISION PROTEIN FTSQ"/>
    <property type="match status" value="1"/>
</dbReference>
<dbReference type="GO" id="GO:0051301">
    <property type="term" value="P:cell division"/>
    <property type="evidence" value="ECO:0007669"/>
    <property type="project" value="UniProtKB-KW"/>
</dbReference>
<dbReference type="InterPro" id="IPR005548">
    <property type="entry name" value="Cell_div_FtsQ/DivIB_C"/>
</dbReference>
<dbReference type="Pfam" id="PF03799">
    <property type="entry name" value="FtsQ_DivIB_C"/>
    <property type="match status" value="1"/>
</dbReference>
<dbReference type="GO" id="GO:0005886">
    <property type="term" value="C:plasma membrane"/>
    <property type="evidence" value="ECO:0007669"/>
    <property type="project" value="TreeGrafter"/>
</dbReference>
<evidence type="ECO:0000256" key="5">
    <source>
        <dbReference type="ARBA" id="ARBA00023306"/>
    </source>
</evidence>
<dbReference type="Pfam" id="PF08478">
    <property type="entry name" value="POTRA_1"/>
    <property type="match status" value="1"/>
</dbReference>
<keyword evidence="2" id="KW-0132">Cell division</keyword>
<feature type="transmembrane region" description="Helical" evidence="6">
    <location>
        <begin position="20"/>
        <end position="48"/>
    </location>
</feature>
<dbReference type="InterPro" id="IPR013685">
    <property type="entry name" value="POTRA_FtsQ_type"/>
</dbReference>
<dbReference type="Proteomes" id="UP000178615">
    <property type="component" value="Unassembled WGS sequence"/>
</dbReference>
<evidence type="ECO:0000259" key="7">
    <source>
        <dbReference type="Pfam" id="PF03799"/>
    </source>
</evidence>
<sequence length="259" mass="30376">MEKMKNRKYERKISRGKFFLRKYLPVLLIILRTLFLIILIVMAIYFLLYSDFFKIKKINITGIEQFVNINDVDTLAKTSVLDKNIILLKNQNLSKDLKNNFLGAKYFEIKKKLPDTIIINIIERIPIAIVFKNDNEDHFMVDEEGYVLGIVDPKNQTLPEIKYEKDIDVGKFIDKNLIPLYTELTTCLQQEEVKASSISFHSGYILFYTENGQEILIGNEKNKLEAIKTVDALIKQSKLENKEIRRIDLRYDKVIVLFK</sequence>
<accession>A0A1F4UKX3</accession>
<keyword evidence="4 6" id="KW-1133">Transmembrane helix</keyword>
<evidence type="ECO:0000256" key="3">
    <source>
        <dbReference type="ARBA" id="ARBA00022692"/>
    </source>
</evidence>
<gene>
    <name evidence="9" type="ORF">A2V49_00945</name>
</gene>
<evidence type="ECO:0000259" key="8">
    <source>
        <dbReference type="Pfam" id="PF08478"/>
    </source>
</evidence>
<evidence type="ECO:0000256" key="6">
    <source>
        <dbReference type="SAM" id="Phobius"/>
    </source>
</evidence>
<evidence type="ECO:0000256" key="4">
    <source>
        <dbReference type="ARBA" id="ARBA00022989"/>
    </source>
</evidence>
<proteinExistence type="predicted"/>
<reference evidence="9 10" key="1">
    <citation type="journal article" date="2016" name="Nat. Commun.">
        <title>Thousands of microbial genomes shed light on interconnected biogeochemical processes in an aquifer system.</title>
        <authorList>
            <person name="Anantharaman K."/>
            <person name="Brown C.T."/>
            <person name="Hug L.A."/>
            <person name="Sharon I."/>
            <person name="Castelle C.J."/>
            <person name="Probst A.J."/>
            <person name="Thomas B.C."/>
            <person name="Singh A."/>
            <person name="Wilkins M.J."/>
            <person name="Karaoz U."/>
            <person name="Brodie E.L."/>
            <person name="Williams K.H."/>
            <person name="Hubbard S.S."/>
            <person name="Banfield J.F."/>
        </authorList>
    </citation>
    <scope>NUCLEOTIDE SEQUENCE [LARGE SCALE GENOMIC DNA]</scope>
</reference>
<feature type="domain" description="Cell division protein FtsQ/DivIB C-terminal" evidence="7">
    <location>
        <begin position="133"/>
        <end position="250"/>
    </location>
</feature>
<evidence type="ECO:0000256" key="2">
    <source>
        <dbReference type="ARBA" id="ARBA00022618"/>
    </source>
</evidence>
<feature type="domain" description="POTRA" evidence="8">
    <location>
        <begin position="53"/>
        <end position="124"/>
    </location>
</feature>
<keyword evidence="5" id="KW-0131">Cell cycle</keyword>
<protein>
    <submittedName>
        <fullName evidence="9">Uncharacterized protein</fullName>
    </submittedName>
</protein>
<dbReference type="AlphaFoldDB" id="A0A1F4UKX3"/>
<dbReference type="InterPro" id="IPR050487">
    <property type="entry name" value="FtsQ_DivIB"/>
</dbReference>
<name>A0A1F4UKX3_UNCKA</name>
<organism evidence="9 10">
    <name type="scientific">candidate division WWE3 bacterium RBG_19FT_COMBO_34_6</name>
    <dbReference type="NCBI Taxonomy" id="1802612"/>
    <lineage>
        <taxon>Bacteria</taxon>
        <taxon>Katanobacteria</taxon>
    </lineage>
</organism>
<keyword evidence="1" id="KW-1003">Cell membrane</keyword>
<keyword evidence="6" id="KW-0472">Membrane</keyword>
<evidence type="ECO:0000313" key="10">
    <source>
        <dbReference type="Proteomes" id="UP000178615"/>
    </source>
</evidence>
<evidence type="ECO:0000256" key="1">
    <source>
        <dbReference type="ARBA" id="ARBA00022475"/>
    </source>
</evidence>
<evidence type="ECO:0000313" key="9">
    <source>
        <dbReference type="EMBL" id="OGC45556.1"/>
    </source>
</evidence>
<dbReference type="EMBL" id="MEUV01000027">
    <property type="protein sequence ID" value="OGC45556.1"/>
    <property type="molecule type" value="Genomic_DNA"/>
</dbReference>
<dbReference type="PANTHER" id="PTHR37820">
    <property type="entry name" value="CELL DIVISION PROTEIN DIVIB"/>
    <property type="match status" value="1"/>
</dbReference>
<comment type="caution">
    <text evidence="9">The sequence shown here is derived from an EMBL/GenBank/DDBJ whole genome shotgun (WGS) entry which is preliminary data.</text>
</comment>
<keyword evidence="3 6" id="KW-0812">Transmembrane</keyword>